<dbReference type="OrthoDB" id="2615336at2"/>
<name>A0A1M6DR46_9FIRM</name>
<gene>
    <name evidence="1" type="ORF">SAMN02745975_00538</name>
</gene>
<accession>A0A1M6DR46</accession>
<organism evidence="1 2">
    <name type="scientific">Geosporobacter subterraneus DSM 17957</name>
    <dbReference type="NCBI Taxonomy" id="1121919"/>
    <lineage>
        <taxon>Bacteria</taxon>
        <taxon>Bacillati</taxon>
        <taxon>Bacillota</taxon>
        <taxon>Clostridia</taxon>
        <taxon>Peptostreptococcales</taxon>
        <taxon>Thermotaleaceae</taxon>
        <taxon>Geosporobacter</taxon>
    </lineage>
</organism>
<dbReference type="STRING" id="1121919.SAMN02745975_00538"/>
<evidence type="ECO:0000313" key="1">
    <source>
        <dbReference type="EMBL" id="SHI75458.1"/>
    </source>
</evidence>
<dbReference type="AlphaFoldDB" id="A0A1M6DR46"/>
<keyword evidence="2" id="KW-1185">Reference proteome</keyword>
<dbReference type="Proteomes" id="UP000184536">
    <property type="component" value="Unassembled WGS sequence"/>
</dbReference>
<dbReference type="RefSeq" id="WP_110939827.1">
    <property type="nucleotide sequence ID" value="NZ_FQZV01000006.1"/>
</dbReference>
<dbReference type="EMBL" id="FQZV01000006">
    <property type="protein sequence ID" value="SHI75458.1"/>
    <property type="molecule type" value="Genomic_DNA"/>
</dbReference>
<proteinExistence type="predicted"/>
<evidence type="ECO:0008006" key="3">
    <source>
        <dbReference type="Google" id="ProtNLM"/>
    </source>
</evidence>
<evidence type="ECO:0000313" key="2">
    <source>
        <dbReference type="Proteomes" id="UP000184536"/>
    </source>
</evidence>
<sequence length="107" mass="12071">MQNPELSAEIERLKKEFPGADENKMRALEGLIEQAACERIYLRRLNQQALISGLVKIHPDNPQIQQTLPVSGEIAKHSAALTNIMDKLMKHLAVDMDDEEDGLSDYE</sequence>
<reference evidence="2" key="1">
    <citation type="submission" date="2016-11" db="EMBL/GenBank/DDBJ databases">
        <authorList>
            <person name="Varghese N."/>
            <person name="Submissions S."/>
        </authorList>
    </citation>
    <scope>NUCLEOTIDE SEQUENCE [LARGE SCALE GENOMIC DNA]</scope>
    <source>
        <strain evidence="2">DSM 17957</strain>
    </source>
</reference>
<protein>
    <recommendedName>
        <fullName evidence="3">Phage terminase, small subunit</fullName>
    </recommendedName>
</protein>